<feature type="binding site" evidence="6">
    <location>
        <position position="213"/>
    </location>
    <ligand>
        <name>Fe cation</name>
        <dbReference type="ChEBI" id="CHEBI:24875"/>
        <note>catalytic</note>
    </ligand>
</feature>
<keyword evidence="4 7" id="KW-0560">Oxidoreductase</keyword>
<keyword evidence="3 7" id="KW-0223">Dioxygenase</keyword>
<sequence>MPHCIEAEGPLSLPPEVRFSFTKFTQFAFTAAAGLTELKLEGLADCKEKWTEIEGIDRVFWCKETAMSEYVQEHWKEDAFFGYQYLNGVNPMLIRRCTTLPSNFPVPDGMVFLRGQSSLKEEIEKGNIFLVDYKLLDGVKTNTINGKKQYLMAPLVLLHKTPQNELMPIAIQLKQTPADDNPIFFPTDSEYDWLMAKIFVRSADFNLHQLNVHLLRTHLLAEVFAVSLLRNVPMVHPLYKLLIPHTRYTLQINLLARNLLISKTGIFTEGSLSSMTYSSLCIPDDIAERGLEAVPNFYYRDDGLRLWKYIHRFVQGVLSFYYKTDAEVEGDSELQKWISDIFVHGFLSQDCTGDFTSVAEMVKFVTMVIFTCSAQHAAVNSGQYDYGGWMPNAPTSLQLPPPTKKRTTSEATMLETFPDINTTANGMAALWLLSKQSTDFVPLGYYPEEHFTEETPCKLIKELDGELKVLKTRIEVRDETLKVPYTYLKPEKVENSVAI</sequence>
<feature type="binding site" evidence="6">
    <location>
        <position position="499"/>
    </location>
    <ligand>
        <name>Fe cation</name>
        <dbReference type="ChEBI" id="CHEBI:24875"/>
        <note>catalytic</note>
    </ligand>
</feature>
<reference evidence="9" key="2">
    <citation type="submission" date="2025-08" db="UniProtKB">
        <authorList>
            <consortium name="Ensembl"/>
        </authorList>
    </citation>
    <scope>IDENTIFICATION</scope>
</reference>
<dbReference type="PRINTS" id="PR00467">
    <property type="entry name" value="MAMLPOXGNASE"/>
</dbReference>
<dbReference type="Gene3D" id="3.10.450.60">
    <property type="match status" value="1"/>
</dbReference>
<evidence type="ECO:0000256" key="5">
    <source>
        <dbReference type="ARBA" id="ARBA00023004"/>
    </source>
</evidence>
<evidence type="ECO:0000256" key="3">
    <source>
        <dbReference type="ARBA" id="ARBA00022964"/>
    </source>
</evidence>
<keyword evidence="5 6" id="KW-0408">Iron</keyword>
<protein>
    <recommendedName>
        <fullName evidence="8">Lipoxygenase domain-containing protein</fullName>
    </recommendedName>
</protein>
<dbReference type="PANTHER" id="PTHR11771">
    <property type="entry name" value="LIPOXYGENASE"/>
    <property type="match status" value="1"/>
</dbReference>
<dbReference type="GO" id="GO:0034440">
    <property type="term" value="P:lipid oxidation"/>
    <property type="evidence" value="ECO:0007669"/>
    <property type="project" value="InterPro"/>
</dbReference>
<dbReference type="InterPro" id="IPR020834">
    <property type="entry name" value="LipOase_CS"/>
</dbReference>
<keyword evidence="2 6" id="KW-0479">Metal-binding</keyword>
<dbReference type="AlphaFoldDB" id="A0A671X7N0"/>
<evidence type="ECO:0000259" key="8">
    <source>
        <dbReference type="PROSITE" id="PS51393"/>
    </source>
</evidence>
<dbReference type="PROSITE" id="PS00081">
    <property type="entry name" value="LIPOXYGENASE_2"/>
    <property type="match status" value="1"/>
</dbReference>
<evidence type="ECO:0000313" key="10">
    <source>
        <dbReference type="Proteomes" id="UP000472265"/>
    </source>
</evidence>
<comment type="similarity">
    <text evidence="1 7">Belongs to the lipoxygenase family.</text>
</comment>
<dbReference type="Ensembl" id="ENSSAUT00010047223.1">
    <property type="protein sequence ID" value="ENSSAUP00010044910.1"/>
    <property type="gene ID" value="ENSSAUG00010018778.1"/>
</dbReference>
<dbReference type="Gene3D" id="1.20.245.10">
    <property type="entry name" value="Lipoxygenase-1, Domain 5"/>
    <property type="match status" value="1"/>
</dbReference>
<name>A0A671X7N0_SPAAU</name>
<reference evidence="9" key="1">
    <citation type="submission" date="2021-04" db="EMBL/GenBank/DDBJ databases">
        <authorList>
            <consortium name="Wellcome Sanger Institute Data Sharing"/>
        </authorList>
    </citation>
    <scope>NUCLEOTIDE SEQUENCE [LARGE SCALE GENOMIC DNA]</scope>
</reference>
<dbReference type="InterPro" id="IPR013819">
    <property type="entry name" value="LipOase_C"/>
</dbReference>
<dbReference type="SUPFAM" id="SSF48484">
    <property type="entry name" value="Lipoxigenase"/>
    <property type="match status" value="1"/>
</dbReference>
<evidence type="ECO:0000313" key="9">
    <source>
        <dbReference type="Ensembl" id="ENSSAUP00010044910.1"/>
    </source>
</evidence>
<dbReference type="InterPro" id="IPR001885">
    <property type="entry name" value="LipOase_mml"/>
</dbReference>
<reference evidence="9" key="3">
    <citation type="submission" date="2025-09" db="UniProtKB">
        <authorList>
            <consortium name="Ensembl"/>
        </authorList>
    </citation>
    <scope>IDENTIFICATION</scope>
</reference>
<evidence type="ECO:0000256" key="2">
    <source>
        <dbReference type="ARBA" id="ARBA00022723"/>
    </source>
</evidence>
<dbReference type="GeneTree" id="ENSGT00940000155191"/>
<dbReference type="InterPro" id="IPR020833">
    <property type="entry name" value="LipOase_Fe_BS"/>
</dbReference>
<gene>
    <name evidence="9" type="primary">LOC115591220</name>
</gene>
<comment type="cofactor">
    <cofactor evidence="6">
        <name>Fe cation</name>
        <dbReference type="ChEBI" id="CHEBI:24875"/>
    </cofactor>
    <text evidence="6">Binds 1 Fe cation per subunit.</text>
</comment>
<evidence type="ECO:0000256" key="1">
    <source>
        <dbReference type="ARBA" id="ARBA00009419"/>
    </source>
</evidence>
<feature type="domain" description="Lipoxygenase" evidence="8">
    <location>
        <begin position="1"/>
        <end position="499"/>
    </location>
</feature>
<dbReference type="PROSITE" id="PS00711">
    <property type="entry name" value="LIPOXYGENASE_1"/>
    <property type="match status" value="1"/>
</dbReference>
<dbReference type="PROSITE" id="PS51393">
    <property type="entry name" value="LIPOXYGENASE_3"/>
    <property type="match status" value="1"/>
</dbReference>
<dbReference type="InterPro" id="IPR000907">
    <property type="entry name" value="LipOase"/>
</dbReference>
<organism evidence="9 10">
    <name type="scientific">Sparus aurata</name>
    <name type="common">Gilthead sea bream</name>
    <dbReference type="NCBI Taxonomy" id="8175"/>
    <lineage>
        <taxon>Eukaryota</taxon>
        <taxon>Metazoa</taxon>
        <taxon>Chordata</taxon>
        <taxon>Craniata</taxon>
        <taxon>Vertebrata</taxon>
        <taxon>Euteleostomi</taxon>
        <taxon>Actinopterygii</taxon>
        <taxon>Neopterygii</taxon>
        <taxon>Teleostei</taxon>
        <taxon>Neoteleostei</taxon>
        <taxon>Acanthomorphata</taxon>
        <taxon>Eupercaria</taxon>
        <taxon>Spariformes</taxon>
        <taxon>Sparidae</taxon>
        <taxon>Sparus</taxon>
    </lineage>
</organism>
<dbReference type="InterPro" id="IPR036226">
    <property type="entry name" value="LipOase_C_sf"/>
</dbReference>
<keyword evidence="10" id="KW-1185">Reference proteome</keyword>
<evidence type="ECO:0000256" key="6">
    <source>
        <dbReference type="PIRSR" id="PIRSR601885-1"/>
    </source>
</evidence>
<evidence type="ECO:0000256" key="4">
    <source>
        <dbReference type="ARBA" id="ARBA00023002"/>
    </source>
</evidence>
<feature type="binding site" evidence="6">
    <location>
        <position position="218"/>
    </location>
    <ligand>
        <name>Fe cation</name>
        <dbReference type="ChEBI" id="CHEBI:24875"/>
        <note>catalytic</note>
    </ligand>
</feature>
<dbReference type="GO" id="GO:0016702">
    <property type="term" value="F:oxidoreductase activity, acting on single donors with incorporation of molecular oxygen, incorporation of two atoms of oxygen"/>
    <property type="evidence" value="ECO:0007669"/>
    <property type="project" value="InterPro"/>
</dbReference>
<proteinExistence type="inferred from homology"/>
<dbReference type="PRINTS" id="PR00087">
    <property type="entry name" value="LIPOXYGENASE"/>
</dbReference>
<dbReference type="Pfam" id="PF00305">
    <property type="entry name" value="Lipoxygenase"/>
    <property type="match status" value="1"/>
</dbReference>
<evidence type="ECO:0000256" key="7">
    <source>
        <dbReference type="RuleBase" id="RU003974"/>
    </source>
</evidence>
<accession>A0A671X7N0</accession>
<dbReference type="GO" id="GO:0005506">
    <property type="term" value="F:iron ion binding"/>
    <property type="evidence" value="ECO:0007669"/>
    <property type="project" value="InterPro"/>
</dbReference>
<dbReference type="Proteomes" id="UP000472265">
    <property type="component" value="Chromosome 1"/>
</dbReference>
<feature type="binding site" evidence="6">
    <location>
        <position position="376"/>
    </location>
    <ligand>
        <name>Fe cation</name>
        <dbReference type="ChEBI" id="CHEBI:24875"/>
        <note>catalytic</note>
    </ligand>
</feature>